<evidence type="ECO:0000313" key="5">
    <source>
        <dbReference type="Proteomes" id="UP000001935"/>
    </source>
</evidence>
<feature type="region of interest" description="Disordered" evidence="2">
    <location>
        <begin position="410"/>
        <end position="430"/>
    </location>
</feature>
<dbReference type="InterPro" id="IPR001126">
    <property type="entry name" value="UmuC"/>
</dbReference>
<gene>
    <name evidence="4" type="ordered locus">Adeh_1611</name>
</gene>
<keyword evidence="1" id="KW-0227">DNA damage</keyword>
<dbReference type="PANTHER" id="PTHR35369:SF2">
    <property type="entry name" value="BLR3025 PROTEIN"/>
    <property type="match status" value="1"/>
</dbReference>
<evidence type="ECO:0000256" key="1">
    <source>
        <dbReference type="ARBA" id="ARBA00022763"/>
    </source>
</evidence>
<protein>
    <recommendedName>
        <fullName evidence="3">UmuC domain-containing protein</fullName>
    </recommendedName>
</protein>
<dbReference type="InterPro" id="IPR043502">
    <property type="entry name" value="DNA/RNA_pol_sf"/>
</dbReference>
<dbReference type="Proteomes" id="UP000001935">
    <property type="component" value="Chromosome"/>
</dbReference>
<dbReference type="KEGG" id="ade:Adeh_1611"/>
<dbReference type="RefSeq" id="WP_011420667.1">
    <property type="nucleotide sequence ID" value="NC_007760.1"/>
</dbReference>
<evidence type="ECO:0000259" key="3">
    <source>
        <dbReference type="Pfam" id="PF00817"/>
    </source>
</evidence>
<dbReference type="GO" id="GO:0006281">
    <property type="term" value="P:DNA repair"/>
    <property type="evidence" value="ECO:0007669"/>
    <property type="project" value="InterPro"/>
</dbReference>
<dbReference type="CDD" id="cd03468">
    <property type="entry name" value="PolY_like"/>
    <property type="match status" value="1"/>
</dbReference>
<accession>Q2IIA1</accession>
<evidence type="ECO:0000256" key="2">
    <source>
        <dbReference type="SAM" id="MobiDB-lite"/>
    </source>
</evidence>
<proteinExistence type="predicted"/>
<dbReference type="OrthoDB" id="9788640at2"/>
<sequence>MPREPAAPRVLALQLPDLPLQRVLRGRERAASGRGLAILEDGRVACCDAAARAAGVRAGQSAAEALAACGRLETVVRDPAADLVALRALAEVLLGIAPAVEVAAPDALLLDAGAARLLAAGAGAVPPGGAFGPGEERLAHRAVQAAADMGYAARAVVATGRGPAAALARYGRFDGAVHGVAPGGAAAAAALAGLPLAALGLAPAVAGRLAAVGVAGAGALARLPEGTLAHRFGPEGVRAARLARGEDASPLVPHVPETLPQESLELEAPAEGAEPLLFGLKRLADRVAARLAGRGLGATRLRLVLALDPRGEERIQVPLSQPSASAARWLVPVKEHLFTLRLPGAVTALRLVAAEVAPVAAEQLAFGDRPEAVAALDGVLARLAVRLGDGALFAAEPVARYRPEGAYRPVPFRRPRASRGSGQVPSARAGRPFDALTMHGASNPLGVSPSSPERGIDASGQGEEGAFRPTRLLAAPEQVIAEGEGGRLTALRVGGRDRAVLALDGPERLRGEWWSGGFDRDYYRVRLEGLGDCWVYRDGADGRLWLHGFFD</sequence>
<name>Q2IIA1_ANADE</name>
<dbReference type="SUPFAM" id="SSF56672">
    <property type="entry name" value="DNA/RNA polymerases"/>
    <property type="match status" value="1"/>
</dbReference>
<dbReference type="EMBL" id="CP000251">
    <property type="protein sequence ID" value="ABC81384.1"/>
    <property type="molecule type" value="Genomic_DNA"/>
</dbReference>
<dbReference type="InterPro" id="IPR050356">
    <property type="entry name" value="SulA_CellDiv_inhibitor"/>
</dbReference>
<dbReference type="PANTHER" id="PTHR35369">
    <property type="entry name" value="BLR3025 PROTEIN-RELATED"/>
    <property type="match status" value="1"/>
</dbReference>
<organism evidence="4 5">
    <name type="scientific">Anaeromyxobacter dehalogenans (strain 2CP-C)</name>
    <dbReference type="NCBI Taxonomy" id="290397"/>
    <lineage>
        <taxon>Bacteria</taxon>
        <taxon>Pseudomonadati</taxon>
        <taxon>Myxococcota</taxon>
        <taxon>Myxococcia</taxon>
        <taxon>Myxococcales</taxon>
        <taxon>Cystobacterineae</taxon>
        <taxon>Anaeromyxobacteraceae</taxon>
        <taxon>Anaeromyxobacter</taxon>
    </lineage>
</organism>
<dbReference type="HOGENOM" id="CLU_028184_0_0_7"/>
<dbReference type="Gene3D" id="1.10.150.20">
    <property type="entry name" value="5' to 3' exonuclease, C-terminal subdomain"/>
    <property type="match status" value="1"/>
</dbReference>
<evidence type="ECO:0000313" key="4">
    <source>
        <dbReference type="EMBL" id="ABC81384.1"/>
    </source>
</evidence>
<feature type="domain" description="UmuC" evidence="3">
    <location>
        <begin position="33"/>
        <end position="121"/>
    </location>
</feature>
<dbReference type="Pfam" id="PF00817">
    <property type="entry name" value="IMS"/>
    <property type="match status" value="1"/>
</dbReference>
<dbReference type="Gene3D" id="3.40.1170.60">
    <property type="match status" value="1"/>
</dbReference>
<dbReference type="STRING" id="290397.Adeh_1611"/>
<dbReference type="eggNOG" id="COG0389">
    <property type="taxonomic scope" value="Bacteria"/>
</dbReference>
<feature type="region of interest" description="Disordered" evidence="2">
    <location>
        <begin position="443"/>
        <end position="464"/>
    </location>
</feature>
<dbReference type="AlphaFoldDB" id="Q2IIA1"/>
<reference evidence="4 5" key="1">
    <citation type="submission" date="2006-01" db="EMBL/GenBank/DDBJ databases">
        <title>Complete sequence of Anaeromyxobacter dehalogenans 2CP-C.</title>
        <authorList>
            <consortium name="US DOE Joint Genome Institute"/>
            <person name="Copeland A."/>
            <person name="Lucas S."/>
            <person name="Lapidus A."/>
            <person name="Barry K."/>
            <person name="Detter J.C."/>
            <person name="Glavina T."/>
            <person name="Hammon N."/>
            <person name="Israni S."/>
            <person name="Pitluck S."/>
            <person name="Brettin T."/>
            <person name="Bruce D."/>
            <person name="Han C."/>
            <person name="Tapia R."/>
            <person name="Gilna P."/>
            <person name="Kiss H."/>
            <person name="Schmutz J."/>
            <person name="Larimer F."/>
            <person name="Land M."/>
            <person name="Kyrpides N."/>
            <person name="Anderson I."/>
            <person name="Sanford R.A."/>
            <person name="Ritalahti K.M."/>
            <person name="Thomas H.S."/>
            <person name="Kirby J.R."/>
            <person name="Zhulin I.B."/>
            <person name="Loeffler F.E."/>
            <person name="Richardson P."/>
        </authorList>
    </citation>
    <scope>NUCLEOTIDE SEQUENCE [LARGE SCALE GENOMIC DNA]</scope>
    <source>
        <strain evidence="4 5">2CP-C</strain>
    </source>
</reference>